<feature type="domain" description="Serpin" evidence="3">
    <location>
        <begin position="437"/>
        <end position="758"/>
    </location>
</feature>
<evidence type="ECO:0000313" key="5">
    <source>
        <dbReference type="Proteomes" id="UP000011116"/>
    </source>
</evidence>
<reference evidence="4" key="3">
    <citation type="submission" date="2022-01" db="UniProtKB">
        <authorList>
            <consortium name="EnsemblPlants"/>
        </authorList>
    </citation>
    <scope>IDENTIFICATION</scope>
    <source>
        <strain evidence="4">subsp. vulgare</strain>
    </source>
</reference>
<evidence type="ECO:0000259" key="3">
    <source>
        <dbReference type="SMART" id="SM00093"/>
    </source>
</evidence>
<dbReference type="Gramene" id="HORVU.MOREX.r2.4HG0288080.1">
    <property type="protein sequence ID" value="HORVU.MOREX.r2.4HG0288080.1"/>
    <property type="gene ID" value="HORVU.MOREX.r2.4HG0288080"/>
</dbReference>
<dbReference type="GO" id="GO:0004867">
    <property type="term" value="F:serine-type endopeptidase inhibitor activity"/>
    <property type="evidence" value="ECO:0007669"/>
    <property type="project" value="InterPro"/>
</dbReference>
<dbReference type="InterPro" id="IPR042178">
    <property type="entry name" value="Serpin_sf_1"/>
</dbReference>
<dbReference type="PANTHER" id="PTHR11461">
    <property type="entry name" value="SERINE PROTEASE INHIBITOR, SERPIN"/>
    <property type="match status" value="1"/>
</dbReference>
<evidence type="ECO:0000256" key="2">
    <source>
        <dbReference type="RuleBase" id="RU000411"/>
    </source>
</evidence>
<dbReference type="EnsemblPlants" id="HORVU.MOREX.r3.4HG0345070.1">
    <property type="protein sequence ID" value="HORVU.MOREX.r3.4HG0345070.1"/>
    <property type="gene ID" value="HORVU.MOREX.r3.4HG0345070"/>
</dbReference>
<dbReference type="Pfam" id="PF00079">
    <property type="entry name" value="Serpin"/>
    <property type="match status" value="4"/>
</dbReference>
<dbReference type="InterPro" id="IPR036186">
    <property type="entry name" value="Serpin_sf"/>
</dbReference>
<dbReference type="GO" id="GO:0005615">
    <property type="term" value="C:extracellular space"/>
    <property type="evidence" value="ECO:0000318"/>
    <property type="project" value="GO_Central"/>
</dbReference>
<dbReference type="Gramene" id="HORVU.MOREX.r3.4HG0345070.1">
    <property type="protein sequence ID" value="HORVU.MOREX.r3.4HG0345070.1"/>
    <property type="gene ID" value="HORVU.MOREX.r3.4HG0345070"/>
</dbReference>
<dbReference type="InterPro" id="IPR000215">
    <property type="entry name" value="Serpin_fam"/>
</dbReference>
<proteinExistence type="inferred from homology"/>
<dbReference type="Gene3D" id="2.30.39.10">
    <property type="entry name" value="Alpha-1-antitrypsin, domain 1"/>
    <property type="match status" value="2"/>
</dbReference>
<organism evidence="4 5">
    <name type="scientific">Hordeum vulgare subsp. vulgare</name>
    <name type="common">Domesticated barley</name>
    <dbReference type="NCBI Taxonomy" id="112509"/>
    <lineage>
        <taxon>Eukaryota</taxon>
        <taxon>Viridiplantae</taxon>
        <taxon>Streptophyta</taxon>
        <taxon>Embryophyta</taxon>
        <taxon>Tracheophyta</taxon>
        <taxon>Spermatophyta</taxon>
        <taxon>Magnoliopsida</taxon>
        <taxon>Liliopsida</taxon>
        <taxon>Poales</taxon>
        <taxon>Poaceae</taxon>
        <taxon>BOP clade</taxon>
        <taxon>Pooideae</taxon>
        <taxon>Triticodae</taxon>
        <taxon>Triticeae</taxon>
        <taxon>Hordeinae</taxon>
        <taxon>Hordeum</taxon>
    </lineage>
</organism>
<name>A0A8I6XCW9_HORVV</name>
<dbReference type="CDD" id="cd02043">
    <property type="entry name" value="serpinP_plants"/>
    <property type="match status" value="1"/>
</dbReference>
<protein>
    <recommendedName>
        <fullName evidence="3">Serpin domain-containing protein</fullName>
    </recommendedName>
</protein>
<dbReference type="SMART" id="SM00093">
    <property type="entry name" value="SERPIN"/>
    <property type="match status" value="2"/>
</dbReference>
<evidence type="ECO:0000256" key="1">
    <source>
        <dbReference type="ARBA" id="ARBA00009500"/>
    </source>
</evidence>
<reference evidence="4" key="2">
    <citation type="submission" date="2020-10" db="EMBL/GenBank/DDBJ databases">
        <authorList>
            <person name="Scholz U."/>
            <person name="Mascher M."/>
            <person name="Fiebig A."/>
        </authorList>
    </citation>
    <scope>NUCLEOTIDE SEQUENCE [LARGE SCALE GENOMIC DNA]</scope>
    <source>
        <strain evidence="4">cv. Morex</strain>
    </source>
</reference>
<accession>A0A8I6XCW9</accession>
<dbReference type="SUPFAM" id="SSF56574">
    <property type="entry name" value="Serpins"/>
    <property type="match status" value="2"/>
</dbReference>
<dbReference type="Gene3D" id="3.30.497.10">
    <property type="entry name" value="Antithrombin, subunit I, domain 2"/>
    <property type="match status" value="3"/>
</dbReference>
<dbReference type="Proteomes" id="UP000011116">
    <property type="component" value="Chromosome 4H"/>
</dbReference>
<reference evidence="5" key="1">
    <citation type="journal article" date="2012" name="Nature">
        <title>A physical, genetic and functional sequence assembly of the barley genome.</title>
        <authorList>
            <consortium name="The International Barley Genome Sequencing Consortium"/>
            <person name="Mayer K.F."/>
            <person name="Waugh R."/>
            <person name="Brown J.W."/>
            <person name="Schulman A."/>
            <person name="Langridge P."/>
            <person name="Platzer M."/>
            <person name="Fincher G.B."/>
            <person name="Muehlbauer G.J."/>
            <person name="Sato K."/>
            <person name="Close T.J."/>
            <person name="Wise R.P."/>
            <person name="Stein N."/>
        </authorList>
    </citation>
    <scope>NUCLEOTIDE SEQUENCE [LARGE SCALE GENOMIC DNA]</scope>
    <source>
        <strain evidence="5">cv. Morex</strain>
    </source>
</reference>
<dbReference type="InterPro" id="IPR023796">
    <property type="entry name" value="Serpin_dom"/>
</dbReference>
<dbReference type="SMR" id="A0A8I6XCW9"/>
<comment type="similarity">
    <text evidence="1 2">Belongs to the serpin family.</text>
</comment>
<dbReference type="InterPro" id="IPR042185">
    <property type="entry name" value="Serpin_sf_2"/>
</dbReference>
<dbReference type="PANTHER" id="PTHR11461:SF386">
    <property type="entry name" value="SERPIN DOMAIN-CONTAINING PROTEIN"/>
    <property type="match status" value="1"/>
</dbReference>
<sequence length="761" mass="82115">MDPAMMACRSKKPRQSFSGPTELAARLMKRLAYAYSDTNLVFSPLSIYAAVALLAPGARGDTLHEDLSGSGGPSVGFACGVWNDKSRPLKPAYREAVIRAYRAEARTLDFRDNAEEAAQHINDWVAGLTRDLIKEVVSPEDVCMAAGVILANAIYFKGKWDLPFHERDTTDRPFHRLDGTAVDAPFMRNPARHFVAVHDGFKVLKLQYEMPQQRYQPYAKQYSMCIFLPDAYDGLQSLVDEITSRPGGFVHDHLPRMPVKVGDFGVPKFKLDFSCRIAGTLKQLGLVLPFGNGSDLSGMVEADDGPPLLVQEVIHKAVIEVNEEGTEAAAVTVMFATPGCAMMPPEPMVDFVADHPFAYFIVEEASGAIMFAGHVVDPTNGKGPVRVVQQTHGGALNEQRLPFTGYELPLTRNPPVQLDVVGRTGNPGSSVLAALAAGLARRLAEGSMDDNLVASPLSIYAALALLAAGARDATLDEILRVLGARSRGELEKFVSRMAEDALQDRSASGGPRVAFACGVWSDLTRPLRPAFREAVVGTYKAQAGTVDFGGAPEEARGRINAWAAEVTRNLIDSVLPAGSINATTQVVLGNAITHLAVLFSMCIFLPDAHDGLLGLLDTMASQPGFLHDHLPEQRIALSELRVPKFKLSFHDNVVTLLKKMGLELPFCPKGDLSDMVEDDGSGLPIEVEDVIHKAVVEVNEEGTEAAAVTMVIAPSGCAPRGSWPPPPQVDFIADHPFAYYIVEEATGAVVFAGRVIDPSKK</sequence>
<evidence type="ECO:0000313" key="4">
    <source>
        <dbReference type="EnsemblPlants" id="HORVU.MOREX.r3.4HG0345070.1"/>
    </source>
</evidence>
<dbReference type="AlphaFoldDB" id="A0A8I6XCW9"/>
<feature type="domain" description="Serpin" evidence="3">
    <location>
        <begin position="25"/>
        <end position="378"/>
    </location>
</feature>
<keyword evidence="5" id="KW-1185">Reference proteome</keyword>